<dbReference type="Pfam" id="PF00169">
    <property type="entry name" value="PH"/>
    <property type="match status" value="1"/>
</dbReference>
<dbReference type="Gene3D" id="2.30.29.30">
    <property type="entry name" value="Pleckstrin-homology domain (PH domain)/Phosphotyrosine-binding domain (PTB)"/>
    <property type="match status" value="2"/>
</dbReference>
<dbReference type="Pfam" id="PF02174">
    <property type="entry name" value="IRS"/>
    <property type="match status" value="1"/>
</dbReference>
<feature type="compositionally biased region" description="Polar residues" evidence="1">
    <location>
        <begin position="324"/>
        <end position="338"/>
    </location>
</feature>
<dbReference type="InterPro" id="IPR002404">
    <property type="entry name" value="IRS_PTB"/>
</dbReference>
<organism evidence="4 5">
    <name type="scientific">Ridgeia piscesae</name>
    <name type="common">Tubeworm</name>
    <dbReference type="NCBI Taxonomy" id="27915"/>
    <lineage>
        <taxon>Eukaryota</taxon>
        <taxon>Metazoa</taxon>
        <taxon>Spiralia</taxon>
        <taxon>Lophotrochozoa</taxon>
        <taxon>Annelida</taxon>
        <taxon>Polychaeta</taxon>
        <taxon>Sedentaria</taxon>
        <taxon>Canalipalpata</taxon>
        <taxon>Sabellida</taxon>
        <taxon>Siboglinidae</taxon>
        <taxon>Ridgeia</taxon>
    </lineage>
</organism>
<proteinExistence type="predicted"/>
<protein>
    <recommendedName>
        <fullName evidence="6">Docking protein 3</fullName>
    </recommendedName>
</protein>
<gene>
    <name evidence="4" type="ORF">NP493_1192g00004</name>
</gene>
<dbReference type="InterPro" id="IPR001849">
    <property type="entry name" value="PH_domain"/>
</dbReference>
<dbReference type="SUPFAM" id="SSF50729">
    <property type="entry name" value="PH domain-like"/>
    <property type="match status" value="2"/>
</dbReference>
<evidence type="ECO:0000259" key="2">
    <source>
        <dbReference type="PROSITE" id="PS50003"/>
    </source>
</evidence>
<keyword evidence="5" id="KW-1185">Reference proteome</keyword>
<accession>A0AAD9NIE3</accession>
<evidence type="ECO:0000256" key="1">
    <source>
        <dbReference type="SAM" id="MobiDB-lite"/>
    </source>
</evidence>
<evidence type="ECO:0000313" key="4">
    <source>
        <dbReference type="EMBL" id="KAK2169451.1"/>
    </source>
</evidence>
<dbReference type="GO" id="GO:0005737">
    <property type="term" value="C:cytoplasm"/>
    <property type="evidence" value="ECO:0007669"/>
    <property type="project" value="TreeGrafter"/>
</dbReference>
<dbReference type="Proteomes" id="UP001209878">
    <property type="component" value="Unassembled WGS sequence"/>
</dbReference>
<dbReference type="SMART" id="SM00310">
    <property type="entry name" value="PTBI"/>
    <property type="match status" value="1"/>
</dbReference>
<dbReference type="PANTHER" id="PTHR21258">
    <property type="entry name" value="DOCKING PROTEIN RELATED"/>
    <property type="match status" value="1"/>
</dbReference>
<dbReference type="SMART" id="SM01244">
    <property type="entry name" value="IRS"/>
    <property type="match status" value="1"/>
</dbReference>
<name>A0AAD9NIE3_RIDPI</name>
<dbReference type="PROSITE" id="PS51064">
    <property type="entry name" value="IRS_PTB"/>
    <property type="match status" value="1"/>
</dbReference>
<dbReference type="PANTHER" id="PTHR21258:SF61">
    <property type="entry name" value="PROTEIN CHICO"/>
    <property type="match status" value="1"/>
</dbReference>
<dbReference type="PROSITE" id="PS50003">
    <property type="entry name" value="PH_DOMAIN"/>
    <property type="match status" value="1"/>
</dbReference>
<dbReference type="InterPro" id="IPR050996">
    <property type="entry name" value="Docking_Protein_DOK"/>
</dbReference>
<evidence type="ECO:0000313" key="5">
    <source>
        <dbReference type="Proteomes" id="UP001209878"/>
    </source>
</evidence>
<dbReference type="SMART" id="SM00233">
    <property type="entry name" value="PH"/>
    <property type="match status" value="1"/>
</dbReference>
<dbReference type="GO" id="GO:0007169">
    <property type="term" value="P:cell surface receptor protein tyrosine kinase signaling pathway"/>
    <property type="evidence" value="ECO:0007669"/>
    <property type="project" value="TreeGrafter"/>
</dbReference>
<feature type="domain" description="PH" evidence="2">
    <location>
        <begin position="8"/>
        <end position="113"/>
    </location>
</feature>
<evidence type="ECO:0000259" key="3">
    <source>
        <dbReference type="PROSITE" id="PS51064"/>
    </source>
</evidence>
<evidence type="ECO:0008006" key="6">
    <source>
        <dbReference type="Google" id="ProtNLM"/>
    </source>
</evidence>
<comment type="caution">
    <text evidence="4">The sequence shown here is derived from an EMBL/GenBank/DDBJ whole genome shotgun (WGS) entry which is preliminary data.</text>
</comment>
<feature type="region of interest" description="Disordered" evidence="1">
    <location>
        <begin position="243"/>
        <end position="350"/>
    </location>
</feature>
<reference evidence="4" key="1">
    <citation type="journal article" date="2023" name="Mol. Biol. Evol.">
        <title>Third-Generation Sequencing Reveals the Adaptive Role of the Epigenome in Three Deep-Sea Polychaetes.</title>
        <authorList>
            <person name="Perez M."/>
            <person name="Aroh O."/>
            <person name="Sun Y."/>
            <person name="Lan Y."/>
            <person name="Juniper S.K."/>
            <person name="Young C.R."/>
            <person name="Angers B."/>
            <person name="Qian P.Y."/>
        </authorList>
    </citation>
    <scope>NUCLEOTIDE SEQUENCE</scope>
    <source>
        <strain evidence="4">R07B-5</strain>
    </source>
</reference>
<dbReference type="EMBL" id="JAODUO010001190">
    <property type="protein sequence ID" value="KAK2169451.1"/>
    <property type="molecule type" value="Genomic_DNA"/>
</dbReference>
<sequence>MFSEEFDDVIKQGYVKLRKKKVGTFLWQKKWIVLKRACSKGPRRVEVFSDEQTCMVGGEPKVFSLAVGIRRVQGNPGKRSVDVTCSNDTSLTFSCDSAANTKEWVSALETDDGLDPVTQQNSDIFNVYLLPSSILNDFGECLLQVTDEHIRLLRLTDISEEIASWPLISLRRYGRDESKFTFECGRKCDTGEGVFILNTIVGDDIYAKVNSATQAIATTYRVMHHQQGHDEFRGDHTRALPLAQKSVSSPTARVSPLPPSDGGDIAARAPHPLPRPQPTGSYSSVKTLDRKLPPTPDSLEYQGLAEEESRGPSYTLPGARRELSNSTTPGAAGNSSPGVNGFAGPRSTTLNERPAMALPTIPGTPPATPPRPLEYIYEENGLNPQFRQFLASRKDAPT</sequence>
<feature type="domain" description="IRS-type PTB" evidence="3">
    <location>
        <begin position="118"/>
        <end position="223"/>
    </location>
</feature>
<dbReference type="AlphaFoldDB" id="A0AAD9NIE3"/>
<dbReference type="InterPro" id="IPR011993">
    <property type="entry name" value="PH-like_dom_sf"/>
</dbReference>